<dbReference type="InterPro" id="IPR008927">
    <property type="entry name" value="6-PGluconate_DH-like_C_sf"/>
</dbReference>
<keyword evidence="13" id="KW-0963">Cytoplasm</keyword>
<comment type="pathway">
    <text evidence="13">Membrane lipid metabolism; glycerophospholipid metabolism.</text>
</comment>
<keyword evidence="13" id="KW-0547">Nucleotide-binding</keyword>
<evidence type="ECO:0000256" key="13">
    <source>
        <dbReference type="HAMAP-Rule" id="MF_00394"/>
    </source>
</evidence>
<dbReference type="Pfam" id="PF01210">
    <property type="entry name" value="NAD_Gly3P_dh_N"/>
    <property type="match status" value="1"/>
</dbReference>
<keyword evidence="21" id="KW-1185">Reference proteome</keyword>
<feature type="binding site" evidence="15">
    <location>
        <position position="106"/>
    </location>
    <ligand>
        <name>substrate</name>
    </ligand>
</feature>
<evidence type="ECO:0000256" key="6">
    <source>
        <dbReference type="ARBA" id="ARBA00023098"/>
    </source>
</evidence>
<evidence type="ECO:0000256" key="8">
    <source>
        <dbReference type="ARBA" id="ARBA00023264"/>
    </source>
</evidence>
<proteinExistence type="inferred from homology"/>
<feature type="binding site" evidence="13">
    <location>
        <position position="106"/>
    </location>
    <ligand>
        <name>NADPH</name>
        <dbReference type="ChEBI" id="CHEBI:57783"/>
    </ligand>
</feature>
<evidence type="ECO:0000256" key="12">
    <source>
        <dbReference type="ARBA" id="ARBA00080511"/>
    </source>
</evidence>
<feature type="binding site" evidence="13">
    <location>
        <position position="280"/>
    </location>
    <ligand>
        <name>NADPH</name>
        <dbReference type="ChEBI" id="CHEBI:57783"/>
    </ligand>
</feature>
<keyword evidence="7 13" id="KW-0594">Phospholipid biosynthesis</keyword>
<feature type="binding site" evidence="16">
    <location>
        <position position="138"/>
    </location>
    <ligand>
        <name>NAD(+)</name>
        <dbReference type="ChEBI" id="CHEBI:57540"/>
    </ligand>
</feature>
<evidence type="ECO:0000256" key="17">
    <source>
        <dbReference type="RuleBase" id="RU000437"/>
    </source>
</evidence>
<keyword evidence="4 13" id="KW-0560">Oxidoreductase</keyword>
<feature type="domain" description="Glycerol-3-phosphate dehydrogenase NAD-dependent C-terminal" evidence="19">
    <location>
        <begin position="178"/>
        <end position="319"/>
    </location>
</feature>
<keyword evidence="3 13" id="KW-0521">NADP</keyword>
<feature type="binding site" evidence="13">
    <location>
        <position position="13"/>
    </location>
    <ligand>
        <name>NADPH</name>
        <dbReference type="ChEBI" id="CHEBI:57783"/>
    </ligand>
</feature>
<keyword evidence="6 13" id="KW-0443">Lipid metabolism</keyword>
<dbReference type="PROSITE" id="PS00957">
    <property type="entry name" value="NAD_G3PDH"/>
    <property type="match status" value="1"/>
</dbReference>
<dbReference type="InterPro" id="IPR036291">
    <property type="entry name" value="NAD(P)-bd_dom_sf"/>
</dbReference>
<dbReference type="InterPro" id="IPR011128">
    <property type="entry name" value="G3P_DH_NAD-dep_N"/>
</dbReference>
<dbReference type="FunFam" id="1.10.1040.10:FF:000001">
    <property type="entry name" value="Glycerol-3-phosphate dehydrogenase [NAD(P)+]"/>
    <property type="match status" value="1"/>
</dbReference>
<dbReference type="STRING" id="364032.SAMN05443662_1706"/>
<dbReference type="FunFam" id="3.40.50.720:FF:000019">
    <property type="entry name" value="Glycerol-3-phosphate dehydrogenase [NAD(P)+]"/>
    <property type="match status" value="1"/>
</dbReference>
<evidence type="ECO:0000256" key="5">
    <source>
        <dbReference type="ARBA" id="ARBA00023027"/>
    </source>
</evidence>
<evidence type="ECO:0000256" key="15">
    <source>
        <dbReference type="PIRSR" id="PIRSR000114-2"/>
    </source>
</evidence>
<feature type="domain" description="Glycerol-3-phosphate dehydrogenase NAD-dependent N-terminal" evidence="18">
    <location>
        <begin position="5"/>
        <end position="157"/>
    </location>
</feature>
<evidence type="ECO:0000313" key="21">
    <source>
        <dbReference type="Proteomes" id="UP000198461"/>
    </source>
</evidence>
<feature type="active site" description="Proton acceptor" evidence="13 14">
    <location>
        <position position="189"/>
    </location>
</feature>
<feature type="binding site" evidence="15">
    <location>
        <begin position="253"/>
        <end position="254"/>
    </location>
    <ligand>
        <name>substrate</name>
    </ligand>
</feature>
<dbReference type="GO" id="GO:0141153">
    <property type="term" value="F:glycerol-3-phosphate dehydrogenase (NADP+) activity"/>
    <property type="evidence" value="ECO:0007669"/>
    <property type="project" value="RHEA"/>
</dbReference>
<dbReference type="SUPFAM" id="SSF51735">
    <property type="entry name" value="NAD(P)-binding Rossmann-fold domains"/>
    <property type="match status" value="1"/>
</dbReference>
<dbReference type="InterPro" id="IPR006109">
    <property type="entry name" value="G3P_DH_NAD-dep_C"/>
</dbReference>
<feature type="binding site" evidence="13">
    <location>
        <position position="33"/>
    </location>
    <ligand>
        <name>NADPH</name>
        <dbReference type="ChEBI" id="CHEBI:57783"/>
    </ligand>
</feature>
<feature type="binding site" evidence="16">
    <location>
        <begin position="9"/>
        <end position="14"/>
    </location>
    <ligand>
        <name>NAD(+)</name>
        <dbReference type="ChEBI" id="CHEBI:57540"/>
    </ligand>
</feature>
<feature type="binding site" evidence="13">
    <location>
        <position position="252"/>
    </location>
    <ligand>
        <name>sn-glycerol 3-phosphate</name>
        <dbReference type="ChEBI" id="CHEBI:57597"/>
    </ligand>
</feature>
<accession>A0A1N6HIT7</accession>
<feature type="binding site" evidence="13">
    <location>
        <position position="138"/>
    </location>
    <ligand>
        <name>NADPH</name>
        <dbReference type="ChEBI" id="CHEBI:57783"/>
    </ligand>
</feature>
<dbReference type="InterPro" id="IPR006168">
    <property type="entry name" value="G3P_DH_NAD-dep"/>
</dbReference>
<evidence type="ECO:0000256" key="16">
    <source>
        <dbReference type="PIRSR" id="PIRSR000114-3"/>
    </source>
</evidence>
<dbReference type="EMBL" id="FSRE01000005">
    <property type="protein sequence ID" value="SIO19653.1"/>
    <property type="molecule type" value="Genomic_DNA"/>
</dbReference>
<dbReference type="Proteomes" id="UP000198461">
    <property type="component" value="Unassembled WGS sequence"/>
</dbReference>
<feature type="binding site" evidence="13">
    <location>
        <position position="50"/>
    </location>
    <ligand>
        <name>NADPH</name>
        <dbReference type="ChEBI" id="CHEBI:57783"/>
    </ligand>
</feature>
<dbReference type="Gene3D" id="1.10.1040.10">
    <property type="entry name" value="N-(1-d-carboxylethyl)-l-norvaline Dehydrogenase, domain 2"/>
    <property type="match status" value="1"/>
</dbReference>
<dbReference type="RefSeq" id="WP_074201979.1">
    <property type="nucleotide sequence ID" value="NZ_FSRE01000005.1"/>
</dbReference>
<comment type="catalytic activity">
    <reaction evidence="9">
        <text>sn-glycerol 3-phosphate + NADP(+) = dihydroxyacetone phosphate + NADPH + H(+)</text>
        <dbReference type="Rhea" id="RHEA:11096"/>
        <dbReference type="ChEBI" id="CHEBI:15378"/>
        <dbReference type="ChEBI" id="CHEBI:57597"/>
        <dbReference type="ChEBI" id="CHEBI:57642"/>
        <dbReference type="ChEBI" id="CHEBI:57783"/>
        <dbReference type="ChEBI" id="CHEBI:58349"/>
        <dbReference type="EC" id="1.1.1.94"/>
    </reaction>
    <physiologicalReaction direction="right-to-left" evidence="9">
        <dbReference type="Rhea" id="RHEA:11098"/>
    </physiologicalReaction>
</comment>
<feature type="binding site" evidence="16">
    <location>
        <position position="253"/>
    </location>
    <ligand>
        <name>NAD(+)</name>
        <dbReference type="ChEBI" id="CHEBI:57540"/>
    </ligand>
</feature>
<comment type="catalytic activity">
    <reaction evidence="13">
        <text>sn-glycerol 3-phosphate + NAD(+) = dihydroxyacetone phosphate + NADH + H(+)</text>
        <dbReference type="Rhea" id="RHEA:11092"/>
        <dbReference type="ChEBI" id="CHEBI:15378"/>
        <dbReference type="ChEBI" id="CHEBI:57540"/>
        <dbReference type="ChEBI" id="CHEBI:57597"/>
        <dbReference type="ChEBI" id="CHEBI:57642"/>
        <dbReference type="ChEBI" id="CHEBI:57945"/>
        <dbReference type="EC" id="1.1.1.94"/>
    </reaction>
</comment>
<reference evidence="20 21" key="1">
    <citation type="submission" date="2016-11" db="EMBL/GenBank/DDBJ databases">
        <authorList>
            <person name="Jaros S."/>
            <person name="Januszkiewicz K."/>
            <person name="Wedrychowicz H."/>
        </authorList>
    </citation>
    <scope>NUCLEOTIDE SEQUENCE [LARGE SCALE GENOMIC DNA]</scope>
    <source>
        <strain evidence="20 21">DSM 17737</strain>
    </source>
</reference>
<comment type="similarity">
    <text evidence="1 13 17">Belongs to the NAD-dependent glycerol-3-phosphate dehydrogenase family.</text>
</comment>
<dbReference type="Pfam" id="PF07479">
    <property type="entry name" value="NAD_Gly3P_dh_C"/>
    <property type="match status" value="1"/>
</dbReference>
<dbReference type="GO" id="GO:0005975">
    <property type="term" value="P:carbohydrate metabolic process"/>
    <property type="evidence" value="ECO:0007669"/>
    <property type="project" value="InterPro"/>
</dbReference>
<evidence type="ECO:0000256" key="11">
    <source>
        <dbReference type="ARBA" id="ARBA00069372"/>
    </source>
</evidence>
<dbReference type="GO" id="GO:0051287">
    <property type="term" value="F:NAD binding"/>
    <property type="evidence" value="ECO:0007669"/>
    <property type="project" value="InterPro"/>
</dbReference>
<dbReference type="PANTHER" id="PTHR11728">
    <property type="entry name" value="GLYCEROL-3-PHOSPHATE DEHYDROGENASE"/>
    <property type="match status" value="1"/>
</dbReference>
<comment type="function">
    <text evidence="13">Catalyzes the reduction of the glycolytic intermediate dihydroxyacetone phosphate (DHAP) to sn-glycerol 3-phosphate (G3P), the key precursor for phospholipid synthesis.</text>
</comment>
<dbReference type="GO" id="GO:0046168">
    <property type="term" value="P:glycerol-3-phosphate catabolic process"/>
    <property type="evidence" value="ECO:0007669"/>
    <property type="project" value="InterPro"/>
</dbReference>
<feature type="binding site" evidence="13">
    <location>
        <position position="278"/>
    </location>
    <ligand>
        <name>NADPH</name>
        <dbReference type="ChEBI" id="CHEBI:57783"/>
    </ligand>
</feature>
<evidence type="ECO:0000313" key="20">
    <source>
        <dbReference type="EMBL" id="SIO19653.1"/>
    </source>
</evidence>
<feature type="binding site" evidence="13">
    <location>
        <position position="189"/>
    </location>
    <ligand>
        <name>sn-glycerol 3-phosphate</name>
        <dbReference type="ChEBI" id="CHEBI:57597"/>
    </ligand>
</feature>
<dbReference type="PIRSF" id="PIRSF000114">
    <property type="entry name" value="Glycerol-3-P_dh"/>
    <property type="match status" value="1"/>
</dbReference>
<dbReference type="OrthoDB" id="9812273at2"/>
<feature type="binding site" evidence="13">
    <location>
        <position position="253"/>
    </location>
    <ligand>
        <name>NADPH</name>
        <dbReference type="ChEBI" id="CHEBI:57783"/>
    </ligand>
</feature>
<dbReference type="GO" id="GO:0046167">
    <property type="term" value="P:glycerol-3-phosphate biosynthetic process"/>
    <property type="evidence" value="ECO:0007669"/>
    <property type="project" value="UniProtKB-UniRule"/>
</dbReference>
<dbReference type="SUPFAM" id="SSF48179">
    <property type="entry name" value="6-phosphogluconate dehydrogenase C-terminal domain-like"/>
    <property type="match status" value="1"/>
</dbReference>
<evidence type="ECO:0000256" key="4">
    <source>
        <dbReference type="ARBA" id="ARBA00023002"/>
    </source>
</evidence>
<dbReference type="NCBIfam" id="NF000942">
    <property type="entry name" value="PRK00094.1-4"/>
    <property type="match status" value="1"/>
</dbReference>
<dbReference type="UniPathway" id="UPA00940"/>
<dbReference type="NCBIfam" id="NF000940">
    <property type="entry name" value="PRK00094.1-2"/>
    <property type="match status" value="1"/>
</dbReference>
<keyword evidence="5 13" id="KW-0520">NAD</keyword>
<feature type="binding site" evidence="13">
    <location>
        <position position="106"/>
    </location>
    <ligand>
        <name>sn-glycerol 3-phosphate</name>
        <dbReference type="ChEBI" id="CHEBI:57597"/>
    </ligand>
</feature>
<sequence>MTRRLAVLGAGAWGTALAIHLARVGHRVCLWAHSTSHAEQLKLQRENTRYLPGVPFPPPLDSTADLEEALAEADGALIVVPSTAFAGLLERIPDQLLPAHLAWATKGFDPATRRMLHQVVEARWPAHPYAVVSGPTFAEEVAKGLPTAMVSASPRQDEVEWWARAFHHDRFRVYFQDDVVGVEVGGAYKNVMAIATGLSDGLGMGANARAALIARGLAEMIRFGTVLGARAETFMGLAGVGDLVLTCTDNQSRNRRFGLLLAQSSGDVVEVQRKIGQVVEGVRAADIIFALAQEKGLELPILEQVERVVSGKTTPQQAAEALFERDLKAERII</sequence>
<evidence type="ECO:0000256" key="3">
    <source>
        <dbReference type="ARBA" id="ARBA00022857"/>
    </source>
</evidence>
<dbReference type="GO" id="GO:0046474">
    <property type="term" value="P:glycerophospholipid biosynthetic process"/>
    <property type="evidence" value="ECO:0007669"/>
    <property type="project" value="TreeGrafter"/>
</dbReference>
<keyword evidence="2 13" id="KW-0444">Lipid biosynthesis</keyword>
<feature type="binding site" evidence="13">
    <location>
        <position position="136"/>
    </location>
    <ligand>
        <name>sn-glycerol 3-phosphate</name>
        <dbReference type="ChEBI" id="CHEBI:57597"/>
    </ligand>
</feature>
<name>A0A1N6HIT7_9GAMM</name>
<dbReference type="GO" id="GO:0141152">
    <property type="term" value="F:glycerol-3-phosphate dehydrogenase (NAD+) activity"/>
    <property type="evidence" value="ECO:0007669"/>
    <property type="project" value="RHEA"/>
</dbReference>
<evidence type="ECO:0000256" key="10">
    <source>
        <dbReference type="ARBA" id="ARBA00066687"/>
    </source>
</evidence>
<evidence type="ECO:0000256" key="7">
    <source>
        <dbReference type="ARBA" id="ARBA00023209"/>
    </source>
</evidence>
<evidence type="ECO:0000259" key="19">
    <source>
        <dbReference type="Pfam" id="PF07479"/>
    </source>
</evidence>
<dbReference type="GO" id="GO:0005829">
    <property type="term" value="C:cytosol"/>
    <property type="evidence" value="ECO:0007669"/>
    <property type="project" value="TreeGrafter"/>
</dbReference>
<evidence type="ECO:0000256" key="2">
    <source>
        <dbReference type="ARBA" id="ARBA00022516"/>
    </source>
</evidence>
<dbReference type="AlphaFoldDB" id="A0A1N6HIT7"/>
<gene>
    <name evidence="13" type="primary">gpsA</name>
    <name evidence="20" type="ORF">SAMN05443662_1706</name>
</gene>
<protein>
    <recommendedName>
        <fullName evidence="11 13">Glycerol-3-phosphate dehydrogenase [NAD(P)+]</fullName>
        <ecNumber evidence="10 13">1.1.1.94</ecNumber>
    </recommendedName>
    <alternativeName>
        <fullName evidence="13">NAD(P)(+)-dependent glycerol-3-phosphate dehydrogenase</fullName>
    </alternativeName>
    <alternativeName>
        <fullName evidence="12 13">NAD(P)H-dependent dihydroxyacetone-phosphate reductase</fullName>
    </alternativeName>
</protein>
<feature type="binding site" evidence="13">
    <location>
        <position position="242"/>
    </location>
    <ligand>
        <name>sn-glycerol 3-phosphate</name>
        <dbReference type="ChEBI" id="CHEBI:57597"/>
    </ligand>
</feature>
<dbReference type="EC" id="1.1.1.94" evidence="10 13"/>
<dbReference type="PRINTS" id="PR00077">
    <property type="entry name" value="GPDHDRGNASE"/>
</dbReference>
<evidence type="ECO:0000256" key="9">
    <source>
        <dbReference type="ARBA" id="ARBA00052716"/>
    </source>
</evidence>
<keyword evidence="8 13" id="KW-1208">Phospholipid metabolism</keyword>
<evidence type="ECO:0000256" key="14">
    <source>
        <dbReference type="PIRSR" id="PIRSR000114-1"/>
    </source>
</evidence>
<evidence type="ECO:0000259" key="18">
    <source>
        <dbReference type="Pfam" id="PF01210"/>
    </source>
</evidence>
<feature type="binding site" evidence="13">
    <location>
        <position position="134"/>
    </location>
    <ligand>
        <name>sn-glycerol 3-phosphate</name>
        <dbReference type="ChEBI" id="CHEBI:57597"/>
    </ligand>
</feature>
<comment type="subcellular location">
    <subcellularLocation>
        <location evidence="13">Cytoplasm</location>
    </subcellularLocation>
</comment>
<feature type="binding site" evidence="13">
    <location>
        <position position="253"/>
    </location>
    <ligand>
        <name>sn-glycerol 3-phosphate</name>
        <dbReference type="ChEBI" id="CHEBI:57597"/>
    </ligand>
</feature>
<dbReference type="InterPro" id="IPR013328">
    <property type="entry name" value="6PGD_dom2"/>
</dbReference>
<dbReference type="Gene3D" id="3.40.50.720">
    <property type="entry name" value="NAD(P)-binding Rossmann-like Domain"/>
    <property type="match status" value="1"/>
</dbReference>
<dbReference type="PANTHER" id="PTHR11728:SF1">
    <property type="entry name" value="GLYCEROL-3-PHOSPHATE DEHYDROGENASE [NAD(+)] 2, CHLOROPLASTIC"/>
    <property type="match status" value="1"/>
</dbReference>
<comment type="caution">
    <text evidence="13">Lacks conserved residue(s) required for the propagation of feature annotation.</text>
</comment>
<evidence type="ECO:0000256" key="1">
    <source>
        <dbReference type="ARBA" id="ARBA00011009"/>
    </source>
</evidence>
<organism evidence="20 21">
    <name type="scientific">Sulfurivirga caldicuralii</name>
    <dbReference type="NCBI Taxonomy" id="364032"/>
    <lineage>
        <taxon>Bacteria</taxon>
        <taxon>Pseudomonadati</taxon>
        <taxon>Pseudomonadota</taxon>
        <taxon>Gammaproteobacteria</taxon>
        <taxon>Thiotrichales</taxon>
        <taxon>Piscirickettsiaceae</taxon>
        <taxon>Sulfurivirga</taxon>
    </lineage>
</organism>
<feature type="binding site" evidence="13">
    <location>
        <position position="254"/>
    </location>
    <ligand>
        <name>sn-glycerol 3-phosphate</name>
        <dbReference type="ChEBI" id="CHEBI:57597"/>
    </ligand>
</feature>
<dbReference type="HAMAP" id="MF_00394">
    <property type="entry name" value="NAD_Glyc3P_dehydrog"/>
    <property type="match status" value="1"/>
</dbReference>